<proteinExistence type="predicted"/>
<dbReference type="AlphaFoldDB" id="A0A852T1W5"/>
<sequence>MTSIIGPVDDAVYKARRRRIRGVGGLAYRDAVSASWHPVANAQPTEWLLRQGALGSPYGVIRRFAFGDPNRPDVWFRVVTWAPASSGRELIGWCRTLEAAAAAAWDHRCAAESWRHHMAARRTDAATITAQRPSAAELLRFYRAALRRQAPGRPTASGHAMHISVLPPMSVAAGAP</sequence>
<evidence type="ECO:0000313" key="1">
    <source>
        <dbReference type="EMBL" id="NYD75449.1"/>
    </source>
</evidence>
<dbReference type="RefSeq" id="WP_179457362.1">
    <property type="nucleotide sequence ID" value="NZ_BAAAPX010000001.1"/>
</dbReference>
<reference evidence="1 2" key="1">
    <citation type="submission" date="2020-07" db="EMBL/GenBank/DDBJ databases">
        <title>Sequencing the genomes of 1000 actinobacteria strains.</title>
        <authorList>
            <person name="Klenk H.-P."/>
        </authorList>
    </citation>
    <scope>NUCLEOTIDE SEQUENCE [LARGE SCALE GENOMIC DNA]</scope>
    <source>
        <strain evidence="1 2">DSM 23871</strain>
    </source>
</reference>
<protein>
    <submittedName>
        <fullName evidence="1">Uncharacterized protein</fullName>
    </submittedName>
</protein>
<dbReference type="EMBL" id="JACCBJ010000001">
    <property type="protein sequence ID" value="NYD75449.1"/>
    <property type="molecule type" value="Genomic_DNA"/>
</dbReference>
<organism evidence="1 2">
    <name type="scientific">Leifsonia soli</name>
    <dbReference type="NCBI Taxonomy" id="582665"/>
    <lineage>
        <taxon>Bacteria</taxon>
        <taxon>Bacillati</taxon>
        <taxon>Actinomycetota</taxon>
        <taxon>Actinomycetes</taxon>
        <taxon>Micrococcales</taxon>
        <taxon>Microbacteriaceae</taxon>
        <taxon>Leifsonia</taxon>
    </lineage>
</organism>
<dbReference type="Proteomes" id="UP000589620">
    <property type="component" value="Unassembled WGS sequence"/>
</dbReference>
<keyword evidence="2" id="KW-1185">Reference proteome</keyword>
<name>A0A852T1W5_9MICO</name>
<comment type="caution">
    <text evidence="1">The sequence shown here is derived from an EMBL/GenBank/DDBJ whole genome shotgun (WGS) entry which is preliminary data.</text>
</comment>
<evidence type="ECO:0000313" key="2">
    <source>
        <dbReference type="Proteomes" id="UP000589620"/>
    </source>
</evidence>
<accession>A0A852T1W5</accession>
<gene>
    <name evidence="1" type="ORF">BJ963_002968</name>
</gene>